<dbReference type="EMBL" id="CM055729">
    <property type="protein sequence ID" value="KAJ8015034.1"/>
    <property type="molecule type" value="Genomic_DNA"/>
</dbReference>
<organism evidence="1 2">
    <name type="scientific">Dallia pectoralis</name>
    <name type="common">Alaska blackfish</name>
    <dbReference type="NCBI Taxonomy" id="75939"/>
    <lineage>
        <taxon>Eukaryota</taxon>
        <taxon>Metazoa</taxon>
        <taxon>Chordata</taxon>
        <taxon>Craniata</taxon>
        <taxon>Vertebrata</taxon>
        <taxon>Euteleostomi</taxon>
        <taxon>Actinopterygii</taxon>
        <taxon>Neopterygii</taxon>
        <taxon>Teleostei</taxon>
        <taxon>Protacanthopterygii</taxon>
        <taxon>Esociformes</taxon>
        <taxon>Umbridae</taxon>
        <taxon>Dallia</taxon>
    </lineage>
</organism>
<reference evidence="1" key="1">
    <citation type="submission" date="2021-05" db="EMBL/GenBank/DDBJ databases">
        <authorList>
            <person name="Pan Q."/>
            <person name="Jouanno E."/>
            <person name="Zahm M."/>
            <person name="Klopp C."/>
            <person name="Cabau C."/>
            <person name="Louis A."/>
            <person name="Berthelot C."/>
            <person name="Parey E."/>
            <person name="Roest Crollius H."/>
            <person name="Montfort J."/>
            <person name="Robinson-Rechavi M."/>
            <person name="Bouchez O."/>
            <person name="Lampietro C."/>
            <person name="Lopez Roques C."/>
            <person name="Donnadieu C."/>
            <person name="Postlethwait J."/>
            <person name="Bobe J."/>
            <person name="Dillon D."/>
            <person name="Chandos A."/>
            <person name="von Hippel F."/>
            <person name="Guiguen Y."/>
        </authorList>
    </citation>
    <scope>NUCLEOTIDE SEQUENCE</scope>
    <source>
        <strain evidence="1">YG-Jan2019</strain>
    </source>
</reference>
<accession>A0ACC2HGD9</accession>
<sequence length="452" mass="52491">METPLHLTIVLTYRILILLLITGLSFGLSRTAFNLQDEFGDSAWNQNGHILSPLLKALREQGHPWRDTSPRMKPESKYVRYMKRLYRMSLGHERSSEGNDQLYNTVRLITPRDECIEQTKEFFMQDLSYNLDRVRDKEQLLKSVLLYSFDQDQASPITTQCYLDVKEPETFEQCPLCSSAHHSVNFLFHTDRRSRRKWVEVDITAFLRPLIQSQKKNIHLIINLNCVESGGAKDGGEERSGRGPVELHLRSPSLLLYLNDTSELAHQRRPPALPTRSEGHPRSGNEMGTPESVASFNPEQKINWSEKRARRRRESPSKHSLPELRPSSEFVTSDCALYDFRYNFLWCQSVAIYSTSCESERSFQIGFLDTMGRHFGNLAKIRHVITYSLSPFEQRAFPNYFSKGIPNVWRRFSSSFFRVAPPMILAYVTYTWGNQVYLQGKRKIPADYENDE</sequence>
<protein>
    <submittedName>
        <fullName evidence="1">Uncharacterized protein</fullName>
    </submittedName>
</protein>
<dbReference type="Proteomes" id="UP001157502">
    <property type="component" value="Chromosome 2"/>
</dbReference>
<evidence type="ECO:0000313" key="1">
    <source>
        <dbReference type="EMBL" id="KAJ8015034.1"/>
    </source>
</evidence>
<keyword evidence="2" id="KW-1185">Reference proteome</keyword>
<comment type="caution">
    <text evidence="1">The sequence shown here is derived from an EMBL/GenBank/DDBJ whole genome shotgun (WGS) entry which is preliminary data.</text>
</comment>
<proteinExistence type="predicted"/>
<name>A0ACC2HGD9_DALPE</name>
<gene>
    <name evidence="1" type="ORF">DPEC_G00021950</name>
</gene>
<evidence type="ECO:0000313" key="2">
    <source>
        <dbReference type="Proteomes" id="UP001157502"/>
    </source>
</evidence>